<reference evidence="2" key="1">
    <citation type="journal article" date="2021" name="Open Biol.">
        <title>Shared evolutionary footprints suggest mitochondrial oxidative damage underlies multiple complex I losses in fungi.</title>
        <authorList>
            <person name="Schikora-Tamarit M.A."/>
            <person name="Marcet-Houben M."/>
            <person name="Nosek J."/>
            <person name="Gabaldon T."/>
        </authorList>
    </citation>
    <scope>NUCLEOTIDE SEQUENCE</scope>
    <source>
        <strain evidence="2">CBS6075</strain>
    </source>
</reference>
<evidence type="ECO:0000256" key="1">
    <source>
        <dbReference type="SAM" id="MobiDB-lite"/>
    </source>
</evidence>
<proteinExistence type="predicted"/>
<dbReference type="EMBL" id="JAEUBE010000352">
    <property type="protein sequence ID" value="KAH3663974.1"/>
    <property type="molecule type" value="Genomic_DNA"/>
</dbReference>
<keyword evidence="3" id="KW-1185">Reference proteome</keyword>
<feature type="compositionally biased region" description="Polar residues" evidence="1">
    <location>
        <begin position="299"/>
        <end position="321"/>
    </location>
</feature>
<feature type="region of interest" description="Disordered" evidence="1">
    <location>
        <begin position="116"/>
        <end position="155"/>
    </location>
</feature>
<feature type="compositionally biased region" description="Polar residues" evidence="1">
    <location>
        <begin position="352"/>
        <end position="362"/>
    </location>
</feature>
<dbReference type="AlphaFoldDB" id="A0A9P8P3F0"/>
<evidence type="ECO:0000313" key="3">
    <source>
        <dbReference type="Proteomes" id="UP000769157"/>
    </source>
</evidence>
<feature type="compositionally biased region" description="Polar residues" evidence="1">
    <location>
        <begin position="123"/>
        <end position="153"/>
    </location>
</feature>
<dbReference type="Proteomes" id="UP000769157">
    <property type="component" value="Unassembled WGS sequence"/>
</dbReference>
<feature type="compositionally biased region" description="Low complexity" evidence="1">
    <location>
        <begin position="86"/>
        <end position="98"/>
    </location>
</feature>
<feature type="region of interest" description="Disordered" evidence="1">
    <location>
        <begin position="299"/>
        <end position="383"/>
    </location>
</feature>
<gene>
    <name evidence="2" type="ORF">OGAPHI_004688</name>
</gene>
<protein>
    <submittedName>
        <fullName evidence="2">Uncharacterized protein</fullName>
    </submittedName>
</protein>
<comment type="caution">
    <text evidence="2">The sequence shown here is derived from an EMBL/GenBank/DDBJ whole genome shotgun (WGS) entry which is preliminary data.</text>
</comment>
<feature type="compositionally biased region" description="Basic and acidic residues" evidence="1">
    <location>
        <begin position="322"/>
        <end position="331"/>
    </location>
</feature>
<dbReference type="RefSeq" id="XP_046060254.1">
    <property type="nucleotide sequence ID" value="XM_046205793.1"/>
</dbReference>
<dbReference type="GeneID" id="70236653"/>
<feature type="region of interest" description="Disordered" evidence="1">
    <location>
        <begin position="76"/>
        <end position="98"/>
    </location>
</feature>
<name>A0A9P8P3F0_9ASCO</name>
<accession>A0A9P8P3F0</accession>
<evidence type="ECO:0000313" key="2">
    <source>
        <dbReference type="EMBL" id="KAH3663974.1"/>
    </source>
</evidence>
<organism evidence="2 3">
    <name type="scientific">Ogataea philodendri</name>
    <dbReference type="NCBI Taxonomy" id="1378263"/>
    <lineage>
        <taxon>Eukaryota</taxon>
        <taxon>Fungi</taxon>
        <taxon>Dikarya</taxon>
        <taxon>Ascomycota</taxon>
        <taxon>Saccharomycotina</taxon>
        <taxon>Pichiomycetes</taxon>
        <taxon>Pichiales</taxon>
        <taxon>Pichiaceae</taxon>
        <taxon>Ogataea</taxon>
    </lineage>
</organism>
<reference evidence="2" key="2">
    <citation type="submission" date="2021-01" db="EMBL/GenBank/DDBJ databases">
        <authorList>
            <person name="Schikora-Tamarit M.A."/>
        </authorList>
    </citation>
    <scope>NUCLEOTIDE SEQUENCE</scope>
    <source>
        <strain evidence="2">CBS6075</strain>
    </source>
</reference>
<sequence length="469" mass="50618">MNTCNSVRGAPWKVVDVGDVLEVGVSGGGIANVLDKLSWQVGGPDRSSDCLSNTGTNRAVQRENRNGGGHVLVGNTGLGSDLGSHNNNRVTNRNDNVTGNYDSKRWSILHLGGLNHQSKSDQSHNSTSHLENLVTVSPSEEQTPDNTKGTQTHGLGVAQPHVTTHLVQEINENTADESSVDEHTLWQQWVRSKPDVINNVGDEQNTTNNFHGNHGRVVPSSVGVGVKGTWEQHQGESETDEEEPESVDLNQSSLDLTKTDLWSSNKFLAISVDTVVDPENQGNSWQQSCWGDDCKHTVTPSPVGSDNVLDNITGNPGSTEVRSGKQTKDGRNGWGACGDNETNHVQQKNDHVGNSSGSQVGQFSDERLTNGTNDGGCNTQGGQHGVTVELRGSIRLVVVGGGTIQRVGPRTQVDGENKNCQVFPSHGSFHVLNSSHTPWEPFFNSMVIDQFGARAVFQFLTHLFLDITF</sequence>